<gene>
    <name evidence="6" type="ORF">PBT88_14570</name>
</gene>
<keyword evidence="3" id="KW-1133">Transmembrane helix</keyword>
<dbReference type="PROSITE" id="PS52015">
    <property type="entry name" value="TONB_CTD"/>
    <property type="match status" value="1"/>
</dbReference>
<reference evidence="6 7" key="1">
    <citation type="submission" date="2022-12" db="EMBL/GenBank/DDBJ databases">
        <title>Sphingomonas abieness sp. nov., an endophytic bacterium isolated from Abies koreana.</title>
        <authorList>
            <person name="Jiang L."/>
            <person name="Lee J."/>
        </authorList>
    </citation>
    <scope>NUCLEOTIDE SEQUENCE [LARGE SCALE GENOMIC DNA]</scope>
    <source>
        <strain evidence="7">PAMB 00755</strain>
    </source>
</reference>
<evidence type="ECO:0000256" key="2">
    <source>
        <dbReference type="ARBA" id="ARBA00022692"/>
    </source>
</evidence>
<organism evidence="6 7">
    <name type="scientific">Sphingomonas abietis</name>
    <dbReference type="NCBI Taxonomy" id="3012344"/>
    <lineage>
        <taxon>Bacteria</taxon>
        <taxon>Pseudomonadati</taxon>
        <taxon>Pseudomonadota</taxon>
        <taxon>Alphaproteobacteria</taxon>
        <taxon>Sphingomonadales</taxon>
        <taxon>Sphingomonadaceae</taxon>
        <taxon>Sphingomonas</taxon>
    </lineage>
</organism>
<dbReference type="Proteomes" id="UP001210865">
    <property type="component" value="Chromosome"/>
</dbReference>
<dbReference type="InterPro" id="IPR037682">
    <property type="entry name" value="TonB_C"/>
</dbReference>
<accession>A0ABY7NSU3</accession>
<keyword evidence="7" id="KW-1185">Reference proteome</keyword>
<evidence type="ECO:0000313" key="6">
    <source>
        <dbReference type="EMBL" id="WBO24656.1"/>
    </source>
</evidence>
<dbReference type="EMBL" id="CP115174">
    <property type="protein sequence ID" value="WBO24656.1"/>
    <property type="molecule type" value="Genomic_DNA"/>
</dbReference>
<dbReference type="InterPro" id="IPR006260">
    <property type="entry name" value="TonB/TolA_C"/>
</dbReference>
<dbReference type="Gene3D" id="3.30.1150.10">
    <property type="match status" value="1"/>
</dbReference>
<protein>
    <submittedName>
        <fullName evidence="6">Energy transducer TonB</fullName>
    </submittedName>
</protein>
<dbReference type="Pfam" id="PF03544">
    <property type="entry name" value="TonB_C"/>
    <property type="match status" value="1"/>
</dbReference>
<keyword evidence="2" id="KW-0812">Transmembrane</keyword>
<evidence type="ECO:0000256" key="1">
    <source>
        <dbReference type="ARBA" id="ARBA00004167"/>
    </source>
</evidence>
<evidence type="ECO:0000259" key="5">
    <source>
        <dbReference type="PROSITE" id="PS52015"/>
    </source>
</evidence>
<sequence length="212" mass="21959">MLGTVSGTGIGAPIDLSLHGNAASKAKFARPLGYPGDWITSEDYPADAIRLKVEGATGFRLDIDADGAVARCTVTATSGSDELDQTACELLVRRARFSPAMDASGHPIAATYSSSVRWQIPQPAPIPIAPVDIQVSFDVDPQGVVSNCTTTMTAQGSSAMTAGIAALCTMFAGTKVALPPEMDSLSGRRHVTTRTIVTIGDAKTASSPPRPN</sequence>
<dbReference type="SUPFAM" id="SSF74653">
    <property type="entry name" value="TolA/TonB C-terminal domain"/>
    <property type="match status" value="1"/>
</dbReference>
<dbReference type="NCBIfam" id="TIGR01352">
    <property type="entry name" value="tonB_Cterm"/>
    <property type="match status" value="1"/>
</dbReference>
<comment type="subcellular location">
    <subcellularLocation>
        <location evidence="1">Membrane</location>
        <topology evidence="1">Single-pass membrane protein</topology>
    </subcellularLocation>
</comment>
<evidence type="ECO:0000256" key="4">
    <source>
        <dbReference type="ARBA" id="ARBA00023136"/>
    </source>
</evidence>
<name>A0ABY7NSU3_9SPHN</name>
<feature type="domain" description="TonB C-terminal" evidence="5">
    <location>
        <begin position="29"/>
        <end position="127"/>
    </location>
</feature>
<keyword evidence="4" id="KW-0472">Membrane</keyword>
<proteinExistence type="predicted"/>
<evidence type="ECO:0000256" key="3">
    <source>
        <dbReference type="ARBA" id="ARBA00022989"/>
    </source>
</evidence>
<evidence type="ECO:0000313" key="7">
    <source>
        <dbReference type="Proteomes" id="UP001210865"/>
    </source>
</evidence>